<gene>
    <name evidence="2" type="ORF">FOF52_06480</name>
</gene>
<proteinExistence type="predicted"/>
<feature type="domain" description="Immunity protein 52" evidence="1">
    <location>
        <begin position="3"/>
        <end position="186"/>
    </location>
</feature>
<evidence type="ECO:0000259" key="1">
    <source>
        <dbReference type="Pfam" id="PF15579"/>
    </source>
</evidence>
<dbReference type="Pfam" id="PF15579">
    <property type="entry name" value="Imm52"/>
    <property type="match status" value="1"/>
</dbReference>
<dbReference type="EMBL" id="CP051627">
    <property type="protein sequence ID" value="UPT20655.1"/>
    <property type="molecule type" value="Genomic_DNA"/>
</dbReference>
<protein>
    <recommendedName>
        <fullName evidence="1">Immunity protein 52 domain-containing protein</fullName>
    </recommendedName>
</protein>
<dbReference type="InterPro" id="IPR028969">
    <property type="entry name" value="Imm52"/>
</dbReference>
<accession>A0ABY4KYZ0</accession>
<sequence>MVDAFYVGAYWGPRSESVGGCAQQLALCLSRLGEAHPALATWFRQGMSRAEASSGGPVGTSAEALESMLKAGRNRRDTDGQVISELGFSLSLWNNNPAEASFSVTCCIAPAMDFMKNCFVLKLPKPVGVAAELYDPEIVRSVFCSVVDIWDPQWATFTNRSMREAQYKDHGHPIGGWMTYVSGVRKAKADEVTGLSAEEFSNGTLLVAGANPLQMSDSHLSSVVDFLSRL</sequence>
<reference evidence="2 3" key="1">
    <citation type="submission" date="2020-04" db="EMBL/GenBank/DDBJ databases">
        <title>Thermobifida alba genome sequencing and assembly.</title>
        <authorList>
            <person name="Luzics S."/>
            <person name="Horvath B."/>
            <person name="Nagy I."/>
            <person name="Toth A."/>
            <person name="Nagy I."/>
            <person name="Kukolya J."/>
        </authorList>
    </citation>
    <scope>NUCLEOTIDE SEQUENCE [LARGE SCALE GENOMIC DNA]</scope>
    <source>
        <strain evidence="2 3">DSM 43795</strain>
    </source>
</reference>
<evidence type="ECO:0000313" key="3">
    <source>
        <dbReference type="Proteomes" id="UP000832041"/>
    </source>
</evidence>
<organism evidence="2 3">
    <name type="scientific">Thermobifida alba</name>
    <name type="common">Thermomonospora alba</name>
    <dbReference type="NCBI Taxonomy" id="53522"/>
    <lineage>
        <taxon>Bacteria</taxon>
        <taxon>Bacillati</taxon>
        <taxon>Actinomycetota</taxon>
        <taxon>Actinomycetes</taxon>
        <taxon>Streptosporangiales</taxon>
        <taxon>Nocardiopsidaceae</taxon>
        <taxon>Thermobifida</taxon>
    </lineage>
</organism>
<keyword evidence="3" id="KW-1185">Reference proteome</keyword>
<dbReference type="RefSeq" id="WP_248592933.1">
    <property type="nucleotide sequence ID" value="NZ_BAABEB010000012.1"/>
</dbReference>
<name>A0ABY4KYZ0_THEAE</name>
<evidence type="ECO:0000313" key="2">
    <source>
        <dbReference type="EMBL" id="UPT20655.1"/>
    </source>
</evidence>
<dbReference type="Proteomes" id="UP000832041">
    <property type="component" value="Chromosome"/>
</dbReference>